<proteinExistence type="predicted"/>
<protein>
    <recommendedName>
        <fullName evidence="3">Tellurite resistance protein TerB</fullName>
    </recommendedName>
</protein>
<reference evidence="1" key="1">
    <citation type="submission" date="2023-07" db="EMBL/GenBank/DDBJ databases">
        <title>Two novel species in the genus Flavivirga.</title>
        <authorList>
            <person name="Kwon K."/>
        </authorList>
    </citation>
    <scope>NUCLEOTIDE SEQUENCE</scope>
    <source>
        <strain evidence="1">KACC 14158</strain>
    </source>
</reference>
<evidence type="ECO:0000313" key="1">
    <source>
        <dbReference type="EMBL" id="MDO5976592.1"/>
    </source>
</evidence>
<dbReference type="EMBL" id="JAUOEL010000008">
    <property type="protein sequence ID" value="MDO5976592.1"/>
    <property type="molecule type" value="Genomic_DNA"/>
</dbReference>
<evidence type="ECO:0008006" key="3">
    <source>
        <dbReference type="Google" id="ProtNLM"/>
    </source>
</evidence>
<evidence type="ECO:0000313" key="2">
    <source>
        <dbReference type="Proteomes" id="UP001176806"/>
    </source>
</evidence>
<sequence>MRVSLNKIALIEKLIFNSNSLNTEEKALFESYKILDSDFELDIENQKKTVDLILKSGRRELKQEINEVYNNLFHPNSKNVLKSRILNIFSK</sequence>
<dbReference type="Proteomes" id="UP001176806">
    <property type="component" value="Unassembled WGS sequence"/>
</dbReference>
<accession>A0ABT8WTU7</accession>
<keyword evidence="2" id="KW-1185">Reference proteome</keyword>
<name>A0ABT8WTU7_9FLAO</name>
<gene>
    <name evidence="1" type="ORF">Q4Q40_20515</name>
</gene>
<organism evidence="1 2">
    <name type="scientific">Flavivirga jejuensis</name>
    <dbReference type="NCBI Taxonomy" id="870487"/>
    <lineage>
        <taxon>Bacteria</taxon>
        <taxon>Pseudomonadati</taxon>
        <taxon>Bacteroidota</taxon>
        <taxon>Flavobacteriia</taxon>
        <taxon>Flavobacteriales</taxon>
        <taxon>Flavobacteriaceae</taxon>
        <taxon>Flavivirga</taxon>
    </lineage>
</organism>
<comment type="caution">
    <text evidence="1">The sequence shown here is derived from an EMBL/GenBank/DDBJ whole genome shotgun (WGS) entry which is preliminary data.</text>
</comment>
<dbReference type="RefSeq" id="WP_303303896.1">
    <property type="nucleotide sequence ID" value="NZ_BAABDA010000007.1"/>
</dbReference>